<proteinExistence type="inferred from homology"/>
<accession>F9FG49</accession>
<dbReference type="GO" id="GO:0004157">
    <property type="term" value="F:dihydropyrimidinase activity"/>
    <property type="evidence" value="ECO:0007669"/>
    <property type="project" value="UniProtKB-EC"/>
</dbReference>
<comment type="caution">
    <text evidence="10">The sequence shown here is derived from an EMBL/GenBank/DDBJ whole genome shotgun (WGS) entry which is preliminary data.</text>
</comment>
<dbReference type="GO" id="GO:0005737">
    <property type="term" value="C:cytoplasm"/>
    <property type="evidence" value="ECO:0007669"/>
    <property type="project" value="InterPro"/>
</dbReference>
<comment type="PTM">
    <text evidence="8">Carbamylation allows a single lysine to coordinate two divalent metal cations.</text>
</comment>
<feature type="modified residue" description="N6-carboxylysine" evidence="8">
    <location>
        <position position="161"/>
    </location>
</feature>
<dbReference type="OrthoDB" id="1924787at2759"/>
<dbReference type="InterPro" id="IPR006680">
    <property type="entry name" value="Amidohydro-rel"/>
</dbReference>
<dbReference type="EMBL" id="AFQF01001720">
    <property type="protein sequence ID" value="EGU84131.1"/>
    <property type="molecule type" value="Genomic_DNA"/>
</dbReference>
<dbReference type="NCBIfam" id="TIGR02033">
    <property type="entry name" value="D-hydantoinase"/>
    <property type="match status" value="1"/>
</dbReference>
<dbReference type="AlphaFoldDB" id="F9FG49"/>
<name>F9FG49_FUSOF</name>
<feature type="domain" description="Amidohydrolase-related" evidence="9">
    <location>
        <begin position="60"/>
        <end position="467"/>
    </location>
</feature>
<dbReference type="InterPro" id="IPR050378">
    <property type="entry name" value="Metallo-dep_Hydrolases_sf"/>
</dbReference>
<dbReference type="InterPro" id="IPR015942">
    <property type="entry name" value="Asp/Glu/hydantoin_racemase"/>
</dbReference>
<dbReference type="Gene3D" id="3.40.50.12500">
    <property type="match status" value="1"/>
</dbReference>
<keyword evidence="3" id="KW-0479">Metal-binding</keyword>
<dbReference type="InterPro" id="IPR032466">
    <property type="entry name" value="Metal_Hydrolase"/>
</dbReference>
<evidence type="ECO:0000256" key="7">
    <source>
        <dbReference type="ARBA" id="ARBA00039113"/>
    </source>
</evidence>
<dbReference type="GO" id="GO:0046872">
    <property type="term" value="F:metal ion binding"/>
    <property type="evidence" value="ECO:0007669"/>
    <property type="project" value="UniProtKB-KW"/>
</dbReference>
<sequence length="804" mass="87436">MSHHQKYDSVITNGILVTAYEVLPAGLDIGIRDGKIVAIAIDLVAESSAVTEVIDAEGAYITPGGIDSHTHIQQDSMPTGDTWESASRSAIAGGTTTVMAFAGQKRHEISVLEAVQQYHVKATGNVYCDYGFHVILTNPTEQILHNELPKLVEREGITSVKLYMTYEPYKLNDGQLLDVMLSCRSLGMTTMIHAENSDMIAMVIDRLEKKGHTDPFFHAIARPRIAEDEASYRAISLAELVDVPILLVHVSSETAVEHVRQAQARLLPVHAETCPHYLFLLSDEIKKCTHDDKSHGAKFICSPPLRHHQSDLEGLWRGLANNAFTTWSSDHAASKYEHPLGKKAGIKDGVIRFSKVPNGLPGIETRMALLFSQSEGCLPPNRARVTLPQFVRLTASNAARLYGMDNKKGTLMVGFDADLVIWYPPGDVRGNVTISQKNMHHGVDYTPYEGVSVQNWPRYTILRGKVVWQHDGGGIIGQKGYGEFLRRGKGKLVTGKTGQTGRALYAHEISTPGLELVHYVTSDFADLWSRGHDVGWHSFAKMDTTFPTVVGAQQSPVSILLINPNSSSPITQTCLKNIAGKIPPGVTVHGFTAPSPAPSAIEGRVDGVLSSAECLRQIVPIKSRFDAFLVACFSNHPLIAALREEVEGPVLGIMEAALYASRMCGNKLGIITTSERSEILHQQTIHDYGFGNFSAGCAACRISVLDLQSRPKEEVFAGVTQAARELVEGRKADCISLGCAGMMGAKEACEEAVGTSQRKVMVVDGVAIGVQFLIGLVREDLGTAKGGAYRPASAGRLARNQQWY</sequence>
<dbReference type="SUPFAM" id="SSF51338">
    <property type="entry name" value="Composite domain of metallo-dependent hydrolases"/>
    <property type="match status" value="2"/>
</dbReference>
<dbReference type="PANTHER" id="PTHR11647:SF1">
    <property type="entry name" value="COLLAPSIN RESPONSE MEDIATOR PROTEIN"/>
    <property type="match status" value="1"/>
</dbReference>
<evidence type="ECO:0000256" key="5">
    <source>
        <dbReference type="ARBA" id="ARBA00036696"/>
    </source>
</evidence>
<keyword evidence="4" id="KW-0378">Hydrolase</keyword>
<dbReference type="EC" id="3.5.2.2" evidence="7"/>
<protein>
    <recommendedName>
        <fullName evidence="7">dihydropyrimidinase</fullName>
        <ecNumber evidence="7">3.5.2.2</ecNumber>
    </recommendedName>
</protein>
<dbReference type="InterPro" id="IPR053714">
    <property type="entry name" value="Iso_Racemase_Enz_sf"/>
</dbReference>
<evidence type="ECO:0000256" key="8">
    <source>
        <dbReference type="PIRSR" id="PIRSR611778-50"/>
    </source>
</evidence>
<evidence type="ECO:0000259" key="9">
    <source>
        <dbReference type="Pfam" id="PF01979"/>
    </source>
</evidence>
<organism evidence="10">
    <name type="scientific">Fusarium oxysporum (strain Fo5176)</name>
    <name type="common">Fusarium vascular wilt</name>
    <dbReference type="NCBI Taxonomy" id="660025"/>
    <lineage>
        <taxon>Eukaryota</taxon>
        <taxon>Fungi</taxon>
        <taxon>Dikarya</taxon>
        <taxon>Ascomycota</taxon>
        <taxon>Pezizomycotina</taxon>
        <taxon>Sordariomycetes</taxon>
        <taxon>Hypocreomycetidae</taxon>
        <taxon>Hypocreales</taxon>
        <taxon>Nectriaceae</taxon>
        <taxon>Fusarium</taxon>
        <taxon>Fusarium oxysporum species complex</taxon>
    </lineage>
</organism>
<comment type="cofactor">
    <cofactor evidence="1">
        <name>Zn(2+)</name>
        <dbReference type="ChEBI" id="CHEBI:29105"/>
    </cofactor>
</comment>
<dbReference type="InterPro" id="IPR011778">
    <property type="entry name" value="Hydantoinase/dihydroPyrase"/>
</dbReference>
<comment type="similarity">
    <text evidence="6">Belongs to the HyuE racemase family.</text>
</comment>
<evidence type="ECO:0000256" key="6">
    <source>
        <dbReference type="ARBA" id="ARBA00038414"/>
    </source>
</evidence>
<dbReference type="GO" id="GO:0047661">
    <property type="term" value="F:amino-acid racemase activity"/>
    <property type="evidence" value="ECO:0007669"/>
    <property type="project" value="InterPro"/>
</dbReference>
<dbReference type="FunFam" id="3.20.20.140:FF:000174">
    <property type="entry name" value="Dihydropyrimidinase-related protein 2"/>
    <property type="match status" value="1"/>
</dbReference>
<evidence type="ECO:0000256" key="1">
    <source>
        <dbReference type="ARBA" id="ARBA00001947"/>
    </source>
</evidence>
<evidence type="ECO:0000256" key="2">
    <source>
        <dbReference type="ARBA" id="ARBA00008829"/>
    </source>
</evidence>
<comment type="catalytic activity">
    <reaction evidence="5">
        <text>5,6-dihydrouracil + H2O = 3-(carbamoylamino)propanoate + H(+)</text>
        <dbReference type="Rhea" id="RHEA:16121"/>
        <dbReference type="ChEBI" id="CHEBI:11892"/>
        <dbReference type="ChEBI" id="CHEBI:15377"/>
        <dbReference type="ChEBI" id="CHEBI:15378"/>
        <dbReference type="ChEBI" id="CHEBI:15901"/>
        <dbReference type="EC" id="3.5.2.2"/>
    </reaction>
</comment>
<dbReference type="Gene3D" id="3.20.20.140">
    <property type="entry name" value="Metal-dependent hydrolases"/>
    <property type="match status" value="1"/>
</dbReference>
<evidence type="ECO:0000256" key="3">
    <source>
        <dbReference type="ARBA" id="ARBA00022723"/>
    </source>
</evidence>
<evidence type="ECO:0000313" key="10">
    <source>
        <dbReference type="EMBL" id="EGU84131.1"/>
    </source>
</evidence>
<dbReference type="PANTHER" id="PTHR11647">
    <property type="entry name" value="HYDRANTOINASE/DIHYDROPYRIMIDINASE FAMILY MEMBER"/>
    <property type="match status" value="1"/>
</dbReference>
<dbReference type="STRING" id="660025.F9FG49"/>
<reference evidence="10" key="1">
    <citation type="journal article" date="2012" name="Mol. Plant Microbe Interact.">
        <title>A highly conserved effector in Fusarium oxysporum is required for full virulence on Arabidopsis.</title>
        <authorList>
            <person name="Thatcher L.F."/>
            <person name="Gardiner D.M."/>
            <person name="Kazan K."/>
            <person name="Manners J."/>
        </authorList>
    </citation>
    <scope>NUCLEOTIDE SEQUENCE [LARGE SCALE GENOMIC DNA]</scope>
    <source>
        <strain evidence="10">Fo5176</strain>
    </source>
</reference>
<dbReference type="CDD" id="cd01314">
    <property type="entry name" value="D-HYD"/>
    <property type="match status" value="1"/>
</dbReference>
<comment type="similarity">
    <text evidence="2">Belongs to the metallo-dependent hydrolases superfamily. Hydantoinase/dihydropyrimidinase family.</text>
</comment>
<dbReference type="InterPro" id="IPR011059">
    <property type="entry name" value="Metal-dep_hydrolase_composite"/>
</dbReference>
<dbReference type="Pfam" id="PF01979">
    <property type="entry name" value="Amidohydro_1"/>
    <property type="match status" value="1"/>
</dbReference>
<dbReference type="SUPFAM" id="SSF51556">
    <property type="entry name" value="Metallo-dependent hydrolases"/>
    <property type="match status" value="1"/>
</dbReference>
<evidence type="ECO:0000256" key="4">
    <source>
        <dbReference type="ARBA" id="ARBA00022801"/>
    </source>
</evidence>
<dbReference type="Pfam" id="PF01177">
    <property type="entry name" value="Asp_Glu_race"/>
    <property type="match status" value="1"/>
</dbReference>
<gene>
    <name evidence="10" type="ORF">FOXB_05378</name>
</gene>